<organism evidence="2">
    <name type="scientific">Nebet virus</name>
    <dbReference type="NCBI Taxonomy" id="2800930"/>
    <lineage>
        <taxon>Viruses</taxon>
        <taxon>Riboviria</taxon>
    </lineage>
</organism>
<feature type="region of interest" description="Disordered" evidence="1">
    <location>
        <begin position="1"/>
        <end position="107"/>
    </location>
</feature>
<dbReference type="EMBL" id="MW434487">
    <property type="protein sequence ID" value="QRW42509.1"/>
    <property type="molecule type" value="Genomic_RNA"/>
</dbReference>
<sequence>MANNATNVRPNDRGLPGRIRPPRARDVQRMANFRENVALRNGSWAESQEQHDIGEQRMLQARPPQNRRRGTPRPQRPEGIPAPSTVETPPNDGILYDGNGSGSAPTAYQSGHNLDYAGFLPVLEETYRLYEEANPTFARSVPYCAFQHVYTEVLNASILSQAKKRSNHQMAFHPDPLQEGQFEEVNVPLPIKKYIEGATETISSSGELVKMNVPTAGFPRAPADEMSSGHFGQPDAEGHNAYECYVSPYITRRLIERTVEANSMPPGGNAAAQQLYRTRFDDWNPFPVAIRPLNGTPNLNLLGYRRPERLRTEAQNLLDGIHFYDDETILGRIAHCPELVNRVSAIVGKETRIKSAKCAFKYDSGTATLLNHELVDTPPVGNRVADMQTTITSAFSFSATDSNKSNYFGYTRTRTEEVPGLCFTFTDNVIPGGWVDSRNANLLMTGTYAGVDGIQDDAMLRLRKHREQYGAGTVHDALNRWLYRHFTIDARK</sequence>
<proteinExistence type="predicted"/>
<accession>A0A894KEJ8</accession>
<name>A0A894KEJ8_9VIRU</name>
<reference evidence="2" key="1">
    <citation type="journal article" date="2020" name="bioRxiv">
        <title>Single mosquito metatranscriptomics identifies vectors, emerging pathogens and reservoirs in one assay.</title>
        <authorList>
            <person name="Batson J."/>
            <person name="Dudas G."/>
            <person name="Haas-Stapleton E."/>
            <person name="Kistler A.L."/>
            <person name="Li L.M."/>
            <person name="Logan P."/>
            <person name="Ratnasiri K."/>
            <person name="Retallack H."/>
        </authorList>
    </citation>
    <scope>NUCLEOTIDE SEQUENCE</scope>
    <source>
        <strain evidence="2">CMS002_020a_SAND</strain>
    </source>
</reference>
<evidence type="ECO:0000313" key="2">
    <source>
        <dbReference type="EMBL" id="QRW42509.1"/>
    </source>
</evidence>
<evidence type="ECO:0000256" key="1">
    <source>
        <dbReference type="SAM" id="MobiDB-lite"/>
    </source>
</evidence>
<protein>
    <submittedName>
        <fullName evidence="2">Capsid protein</fullName>
    </submittedName>
</protein>